<organism evidence="1 2">
    <name type="scientific">Paramuricea clavata</name>
    <name type="common">Red gorgonian</name>
    <name type="synonym">Violescent sea-whip</name>
    <dbReference type="NCBI Taxonomy" id="317549"/>
    <lineage>
        <taxon>Eukaryota</taxon>
        <taxon>Metazoa</taxon>
        <taxon>Cnidaria</taxon>
        <taxon>Anthozoa</taxon>
        <taxon>Octocorallia</taxon>
        <taxon>Malacalcyonacea</taxon>
        <taxon>Plexauridae</taxon>
        <taxon>Paramuricea</taxon>
    </lineage>
</organism>
<comment type="caution">
    <text evidence="1">The sequence shown here is derived from an EMBL/GenBank/DDBJ whole genome shotgun (WGS) entry which is preliminary data.</text>
</comment>
<dbReference type="Proteomes" id="UP001152795">
    <property type="component" value="Unassembled WGS sequence"/>
</dbReference>
<dbReference type="AlphaFoldDB" id="A0A6S7HWQ4"/>
<reference evidence="1" key="1">
    <citation type="submission" date="2020-04" db="EMBL/GenBank/DDBJ databases">
        <authorList>
            <person name="Alioto T."/>
            <person name="Alioto T."/>
            <person name="Gomez Garrido J."/>
        </authorList>
    </citation>
    <scope>NUCLEOTIDE SEQUENCE</scope>
    <source>
        <strain evidence="1">A484AB</strain>
    </source>
</reference>
<protein>
    <submittedName>
        <fullName evidence="1">Uncharacterized protein</fullName>
    </submittedName>
</protein>
<name>A0A6S7HWQ4_PARCT</name>
<evidence type="ECO:0000313" key="1">
    <source>
        <dbReference type="EMBL" id="CAB4009896.1"/>
    </source>
</evidence>
<accession>A0A6S7HWQ4</accession>
<dbReference type="EMBL" id="CACRXK020006608">
    <property type="protein sequence ID" value="CAB4009896.1"/>
    <property type="molecule type" value="Genomic_DNA"/>
</dbReference>
<gene>
    <name evidence="1" type="ORF">PACLA_8A042917</name>
</gene>
<sequence length="196" mass="22195">MVCQAQCATKTLCSTERVELRTEVAVSYGDLENVGRKEMPSFYSKGVKCRGYMNKESPFPTNMLKGSLRKFLGIKFAQQNYKLFRPFLDAFMVIRNGSTTVPSKAPELQLWNVNTYVTQIVLCLVTKAPSVHKLLPIKYDALLHKLDVKQCLINAGIKATTRRVQIVQYSEIFEELHQAVKGMSNIAALINFLKLK</sequence>
<evidence type="ECO:0000313" key="2">
    <source>
        <dbReference type="Proteomes" id="UP001152795"/>
    </source>
</evidence>
<proteinExistence type="predicted"/>
<keyword evidence="2" id="KW-1185">Reference proteome</keyword>